<dbReference type="GO" id="GO:0006285">
    <property type="term" value="P:base-excision repair, AP site formation"/>
    <property type="evidence" value="ECO:0007669"/>
    <property type="project" value="TreeGrafter"/>
</dbReference>
<keyword evidence="4" id="KW-0227">DNA damage</keyword>
<sequence length="323" mass="37176">MNCNKIYISKEYLQLKPTLCGGQSFRWKNIKNDEWIGVFQNSVWILNQSDSYISFKCISKSKNVEKNNLSEIDGLSDFINSKDVLHSYLRLNVDLNNYYKIWSESDPHFKKAAPQLHGVRILNQEVTENLFSFICSSNNNIKRISSMVEKLCEFYGDYITELDGKKFYGFPKLENLADSSVESNLRKAGFGYRAKFIYQSACLIKELGGTNWLNNLKTLPYELSKMELMKLPGVGAKVADCICLMSLGHMEAIPVDTHIFKVASEIYLPHLKKYKNLNNKIYNEIGNHFRCLHGNYAGWANTVLFCSDLKIFQTSKTKKKINK</sequence>
<dbReference type="SUPFAM" id="SSF48150">
    <property type="entry name" value="DNA-glycosylase"/>
    <property type="match status" value="1"/>
</dbReference>
<dbReference type="CDD" id="cd00056">
    <property type="entry name" value="ENDO3c"/>
    <property type="match status" value="1"/>
</dbReference>
<dbReference type="FunFam" id="1.10.340.30:FF:000006">
    <property type="entry name" value="N-glycosylase/DNA lyase isoform X2"/>
    <property type="match status" value="1"/>
</dbReference>
<keyword evidence="17" id="KW-1185">Reference proteome</keyword>
<dbReference type="PANTHER" id="PTHR10242:SF2">
    <property type="entry name" value="N-GLYCOSYLASE_DNA LYASE"/>
    <property type="match status" value="1"/>
</dbReference>
<dbReference type="VEuPathDB" id="VectorBase:PHUM491230"/>
<dbReference type="GO" id="GO:0005634">
    <property type="term" value="C:nucleus"/>
    <property type="evidence" value="ECO:0007669"/>
    <property type="project" value="UniProtKB-SubCell"/>
</dbReference>
<dbReference type="FunCoup" id="E0VWU9">
    <property type="interactions" value="1656"/>
</dbReference>
<evidence type="ECO:0000256" key="7">
    <source>
        <dbReference type="ARBA" id="ARBA00023239"/>
    </source>
</evidence>
<evidence type="ECO:0000259" key="14">
    <source>
        <dbReference type="SMART" id="SM00478"/>
    </source>
</evidence>
<dbReference type="GO" id="GO:0140078">
    <property type="term" value="F:class I DNA-(apurinic or apyrimidinic site) endonuclease activity"/>
    <property type="evidence" value="ECO:0007669"/>
    <property type="project" value="UniProtKB-EC"/>
</dbReference>
<dbReference type="GO" id="GO:0003684">
    <property type="term" value="F:damaged DNA binding"/>
    <property type="evidence" value="ECO:0007669"/>
    <property type="project" value="InterPro"/>
</dbReference>
<comment type="subcellular location">
    <subcellularLocation>
        <location evidence="1">Nucleus</location>
    </subcellularLocation>
</comment>
<dbReference type="Gene3D" id="3.30.310.40">
    <property type="match status" value="1"/>
</dbReference>
<evidence type="ECO:0000256" key="1">
    <source>
        <dbReference type="ARBA" id="ARBA00004123"/>
    </source>
</evidence>
<accession>E0VWU9</accession>
<dbReference type="OrthoDB" id="238681at2759"/>
<dbReference type="AlphaFoldDB" id="E0VWU9"/>
<keyword evidence="8" id="KW-0539">Nucleus</keyword>
<dbReference type="HOGENOM" id="CLU_027543_1_1_1"/>
<evidence type="ECO:0000256" key="12">
    <source>
        <dbReference type="ARBA" id="ARBA00044632"/>
    </source>
</evidence>
<dbReference type="EMBL" id="AAZO01005940">
    <property type="status" value="NOT_ANNOTATED_CDS"/>
    <property type="molecule type" value="Genomic_DNA"/>
</dbReference>
<dbReference type="InterPro" id="IPR003265">
    <property type="entry name" value="HhH-GPD_domain"/>
</dbReference>
<dbReference type="InParanoid" id="E0VWU9"/>
<feature type="domain" description="HhH-GPD" evidence="14">
    <location>
        <begin position="135"/>
        <end position="302"/>
    </location>
</feature>
<dbReference type="GO" id="GO:0006289">
    <property type="term" value="P:nucleotide-excision repair"/>
    <property type="evidence" value="ECO:0007669"/>
    <property type="project" value="InterPro"/>
</dbReference>
<evidence type="ECO:0000256" key="11">
    <source>
        <dbReference type="ARBA" id="ARBA00025652"/>
    </source>
</evidence>
<reference evidence="15" key="2">
    <citation type="submission" date="2007-04" db="EMBL/GenBank/DDBJ databases">
        <title>The genome of the human body louse.</title>
        <authorList>
            <consortium name="The Human Body Louse Genome Consortium"/>
            <person name="Kirkness E."/>
            <person name="Walenz B."/>
            <person name="Hass B."/>
            <person name="Bruggner R."/>
            <person name="Strausberg R."/>
        </authorList>
    </citation>
    <scope>NUCLEOTIDE SEQUENCE</scope>
    <source>
        <strain evidence="15">USDA</strain>
    </source>
</reference>
<reference evidence="16" key="3">
    <citation type="submission" date="2020-05" db="UniProtKB">
        <authorList>
            <consortium name="EnsemblMetazoa"/>
        </authorList>
    </citation>
    <scope>IDENTIFICATION</scope>
    <source>
        <strain evidence="16">USDA</strain>
    </source>
</reference>
<dbReference type="SUPFAM" id="SSF55945">
    <property type="entry name" value="TATA-box binding protein-like"/>
    <property type="match status" value="1"/>
</dbReference>
<evidence type="ECO:0000256" key="2">
    <source>
        <dbReference type="ARBA" id="ARBA00010679"/>
    </source>
</evidence>
<evidence type="ECO:0000256" key="8">
    <source>
        <dbReference type="ARBA" id="ARBA00023242"/>
    </source>
</evidence>
<keyword evidence="10" id="KW-0326">Glycosidase</keyword>
<dbReference type="PANTHER" id="PTHR10242">
    <property type="entry name" value="8-OXOGUANINE DNA GLYCOSYLASE"/>
    <property type="match status" value="1"/>
</dbReference>
<comment type="similarity">
    <text evidence="2">Belongs to the type-1 OGG1 family.</text>
</comment>
<organism>
    <name type="scientific">Pediculus humanus subsp. corporis</name>
    <name type="common">Body louse</name>
    <dbReference type="NCBI Taxonomy" id="121224"/>
    <lineage>
        <taxon>Eukaryota</taxon>
        <taxon>Metazoa</taxon>
        <taxon>Ecdysozoa</taxon>
        <taxon>Arthropoda</taxon>
        <taxon>Hexapoda</taxon>
        <taxon>Insecta</taxon>
        <taxon>Pterygota</taxon>
        <taxon>Neoptera</taxon>
        <taxon>Paraneoptera</taxon>
        <taxon>Psocodea</taxon>
        <taxon>Troctomorpha</taxon>
        <taxon>Phthiraptera</taxon>
        <taxon>Anoplura</taxon>
        <taxon>Pediculidae</taxon>
        <taxon>Pediculus</taxon>
    </lineage>
</organism>
<evidence type="ECO:0000256" key="6">
    <source>
        <dbReference type="ARBA" id="ARBA00023204"/>
    </source>
</evidence>
<name>E0VWU9_PEDHC</name>
<dbReference type="SMART" id="SM00478">
    <property type="entry name" value="ENDO3c"/>
    <property type="match status" value="1"/>
</dbReference>
<keyword evidence="6" id="KW-0234">DNA repair</keyword>
<keyword evidence="7 15" id="KW-0456">Lyase</keyword>
<dbReference type="InterPro" id="IPR052054">
    <property type="entry name" value="Oxidative_DNA_repair_enzyme"/>
</dbReference>
<dbReference type="STRING" id="121224.E0VWU9"/>
<evidence type="ECO:0000313" key="16">
    <source>
        <dbReference type="EnsemblMetazoa" id="PHUM491230-PA"/>
    </source>
</evidence>
<dbReference type="Pfam" id="PF00730">
    <property type="entry name" value="HhH-GPD"/>
    <property type="match status" value="1"/>
</dbReference>
<proteinExistence type="inferred from homology"/>
<keyword evidence="5" id="KW-0378">Hydrolase</keyword>
<comment type="function">
    <text evidence="11">DNA repair enzyme that incises DNA at 8-oxoG residues. Excises 7,8-dihydro-8-oxoguanine and 2,6-diamino-4-hydroxy-5-N-methylformamidopyrimidine (FAPY) from damaged DNA. Has a beta-lyase activity that nicks DNA 3' to the lesion.</text>
</comment>
<reference evidence="15" key="1">
    <citation type="submission" date="2007-04" db="EMBL/GenBank/DDBJ databases">
        <title>Annotation of Pediculus humanus corporis strain USDA.</title>
        <authorList>
            <person name="Kirkness E."/>
            <person name="Hannick L."/>
            <person name="Hass B."/>
            <person name="Bruggner R."/>
            <person name="Lawson D."/>
            <person name="Bidwell S."/>
            <person name="Joardar V."/>
            <person name="Caler E."/>
            <person name="Walenz B."/>
            <person name="Inman J."/>
            <person name="Schobel S."/>
            <person name="Galinsky K."/>
            <person name="Amedeo P."/>
            <person name="Strausberg R."/>
        </authorList>
    </citation>
    <scope>NUCLEOTIDE SEQUENCE</scope>
    <source>
        <strain evidence="15">USDA</strain>
    </source>
</reference>
<dbReference type="InterPro" id="IPR012904">
    <property type="entry name" value="OGG_N"/>
</dbReference>
<comment type="catalytic activity">
    <reaction evidence="12">
        <text>2'-deoxyribonucleotide-(2'-deoxyribose 5'-phosphate)-2'-deoxyribonucleotide-DNA = a 3'-end 2'-deoxyribonucleotide-(2,3-dehydro-2,3-deoxyribose 5'-phosphate)-DNA + a 5'-end 5'-phospho-2'-deoxyribonucleoside-DNA + H(+)</text>
        <dbReference type="Rhea" id="RHEA:66592"/>
        <dbReference type="Rhea" id="RHEA-COMP:13180"/>
        <dbReference type="Rhea" id="RHEA-COMP:16897"/>
        <dbReference type="Rhea" id="RHEA-COMP:17067"/>
        <dbReference type="ChEBI" id="CHEBI:15378"/>
        <dbReference type="ChEBI" id="CHEBI:136412"/>
        <dbReference type="ChEBI" id="CHEBI:157695"/>
        <dbReference type="ChEBI" id="CHEBI:167181"/>
        <dbReference type="EC" id="4.2.99.18"/>
    </reaction>
</comment>
<evidence type="ECO:0000256" key="10">
    <source>
        <dbReference type="ARBA" id="ARBA00023295"/>
    </source>
</evidence>
<dbReference type="Gene3D" id="1.10.340.30">
    <property type="entry name" value="Hypothetical protein, domain 2"/>
    <property type="match status" value="1"/>
</dbReference>
<dbReference type="EC" id="4.2.99.18" evidence="3"/>
<dbReference type="eggNOG" id="KOG2875">
    <property type="taxonomic scope" value="Eukaryota"/>
</dbReference>
<evidence type="ECO:0000256" key="4">
    <source>
        <dbReference type="ARBA" id="ARBA00022763"/>
    </source>
</evidence>
<evidence type="ECO:0000256" key="3">
    <source>
        <dbReference type="ARBA" id="ARBA00012720"/>
    </source>
</evidence>
<dbReference type="InterPro" id="IPR023170">
    <property type="entry name" value="HhH_base_excis_C"/>
</dbReference>
<evidence type="ECO:0000313" key="15">
    <source>
        <dbReference type="EMBL" id="EEB17855.1"/>
    </source>
</evidence>
<dbReference type="Proteomes" id="UP000009046">
    <property type="component" value="Unassembled WGS sequence"/>
</dbReference>
<evidence type="ECO:0000313" key="17">
    <source>
        <dbReference type="Proteomes" id="UP000009046"/>
    </source>
</evidence>
<evidence type="ECO:0000256" key="5">
    <source>
        <dbReference type="ARBA" id="ARBA00022801"/>
    </source>
</evidence>
<gene>
    <name evidence="16" type="primary">8235831</name>
    <name evidence="15" type="ORF">Phum_PHUM491230</name>
</gene>
<evidence type="ECO:0000256" key="13">
    <source>
        <dbReference type="ARBA" id="ARBA00073127"/>
    </source>
</evidence>
<dbReference type="OMA" id="GYAQEYL"/>
<dbReference type="GO" id="GO:0034039">
    <property type="term" value="F:8-oxo-7,8-dihydroguanine DNA N-glycosylase activity"/>
    <property type="evidence" value="ECO:0007669"/>
    <property type="project" value="TreeGrafter"/>
</dbReference>
<evidence type="ECO:0000256" key="9">
    <source>
        <dbReference type="ARBA" id="ARBA00023268"/>
    </source>
</evidence>
<dbReference type="InterPro" id="IPR011257">
    <property type="entry name" value="DNA_glycosylase"/>
</dbReference>
<dbReference type="GeneID" id="8235831"/>
<dbReference type="EMBL" id="DS235824">
    <property type="protein sequence ID" value="EEB17855.1"/>
    <property type="molecule type" value="Genomic_DNA"/>
</dbReference>
<dbReference type="CTD" id="8235831"/>
<dbReference type="EnsemblMetazoa" id="PHUM491230-RA">
    <property type="protein sequence ID" value="PHUM491230-PA"/>
    <property type="gene ID" value="PHUM491230"/>
</dbReference>
<dbReference type="FunFam" id="1.10.1670.10:FF:000005">
    <property type="entry name" value="N-glycosylase/DNA lyase OGG1"/>
    <property type="match status" value="1"/>
</dbReference>
<dbReference type="RefSeq" id="XP_002430593.1">
    <property type="nucleotide sequence ID" value="XM_002430548.1"/>
</dbReference>
<keyword evidence="9" id="KW-0511">Multifunctional enzyme</keyword>
<dbReference type="KEGG" id="phu:Phum_PHUM491230"/>
<dbReference type="Gene3D" id="1.10.1670.10">
    <property type="entry name" value="Helix-hairpin-Helix base-excision DNA repair enzymes (C-terminal)"/>
    <property type="match status" value="1"/>
</dbReference>
<dbReference type="Pfam" id="PF07934">
    <property type="entry name" value="OGG_N"/>
    <property type="match status" value="1"/>
</dbReference>
<protein>
    <recommendedName>
        <fullName evidence="13">N-glycosylase/DNA lyase</fullName>
        <ecNumber evidence="3">4.2.99.18</ecNumber>
    </recommendedName>
</protein>